<evidence type="ECO:0000313" key="2">
    <source>
        <dbReference type="EMBL" id="GBF96722.1"/>
    </source>
</evidence>
<organism evidence="2 3">
    <name type="scientific">Raphidocelis subcapitata</name>
    <dbReference type="NCBI Taxonomy" id="307507"/>
    <lineage>
        <taxon>Eukaryota</taxon>
        <taxon>Viridiplantae</taxon>
        <taxon>Chlorophyta</taxon>
        <taxon>core chlorophytes</taxon>
        <taxon>Chlorophyceae</taxon>
        <taxon>CS clade</taxon>
        <taxon>Sphaeropleales</taxon>
        <taxon>Selenastraceae</taxon>
        <taxon>Raphidocelis</taxon>
    </lineage>
</organism>
<name>A0A2V0PCP8_9CHLO</name>
<dbReference type="Proteomes" id="UP000247498">
    <property type="component" value="Unassembled WGS sequence"/>
</dbReference>
<evidence type="ECO:0000256" key="1">
    <source>
        <dbReference type="SAM" id="MobiDB-lite"/>
    </source>
</evidence>
<dbReference type="AlphaFoldDB" id="A0A2V0PCP8"/>
<accession>A0A2V0PCP8</accession>
<sequence length="143" mass="14977">MTLGQPHCFWACEQSLDACLPGGRDDQRTRRAICCAALAAGAARDQDACPPARALACSPAGPAVPAARRVISDEVRADAVAVNSLPEEWRRFQSKCARGRRKSRLGSGASSPMGGPSPPASPASASATLEEACADYLERVLRV</sequence>
<comment type="caution">
    <text evidence="2">The sequence shown here is derived from an EMBL/GenBank/DDBJ whole genome shotgun (WGS) entry which is preliminary data.</text>
</comment>
<feature type="region of interest" description="Disordered" evidence="1">
    <location>
        <begin position="96"/>
        <end position="127"/>
    </location>
</feature>
<proteinExistence type="predicted"/>
<dbReference type="EMBL" id="BDRX01000085">
    <property type="protein sequence ID" value="GBF96722.1"/>
    <property type="molecule type" value="Genomic_DNA"/>
</dbReference>
<keyword evidence="3" id="KW-1185">Reference proteome</keyword>
<evidence type="ECO:0000313" key="3">
    <source>
        <dbReference type="Proteomes" id="UP000247498"/>
    </source>
</evidence>
<gene>
    <name evidence="2" type="ORF">Rsub_09464</name>
</gene>
<protein>
    <submittedName>
        <fullName evidence="2">Uncharacterized protein</fullName>
    </submittedName>
</protein>
<dbReference type="InParanoid" id="A0A2V0PCP8"/>
<reference evidence="2 3" key="1">
    <citation type="journal article" date="2018" name="Sci. Rep.">
        <title>Raphidocelis subcapitata (=Pseudokirchneriella subcapitata) provides an insight into genome evolution and environmental adaptations in the Sphaeropleales.</title>
        <authorList>
            <person name="Suzuki S."/>
            <person name="Yamaguchi H."/>
            <person name="Nakajima N."/>
            <person name="Kawachi M."/>
        </authorList>
    </citation>
    <scope>NUCLEOTIDE SEQUENCE [LARGE SCALE GENOMIC DNA]</scope>
    <source>
        <strain evidence="2 3">NIES-35</strain>
    </source>
</reference>